<evidence type="ECO:0000256" key="2">
    <source>
        <dbReference type="SAM" id="MobiDB-lite"/>
    </source>
</evidence>
<feature type="domain" description="Acid ceramidase N-terminal" evidence="3">
    <location>
        <begin position="8"/>
        <end position="69"/>
    </location>
</feature>
<accession>A0A8H7K1G6</accession>
<dbReference type="EC" id="3.5.1.23" evidence="1"/>
<feature type="region of interest" description="Disordered" evidence="2">
    <location>
        <begin position="114"/>
        <end position="133"/>
    </location>
</feature>
<dbReference type="EMBL" id="JADCTT010000016">
    <property type="protein sequence ID" value="KAF9743725.1"/>
    <property type="molecule type" value="Genomic_DNA"/>
</dbReference>
<gene>
    <name evidence="4" type="ORF">IM811_006065</name>
</gene>
<evidence type="ECO:0000313" key="4">
    <source>
        <dbReference type="EMBL" id="KAF9743725.1"/>
    </source>
</evidence>
<dbReference type="Pfam" id="PF15508">
    <property type="entry name" value="NAAA-beta"/>
    <property type="match status" value="1"/>
</dbReference>
<dbReference type="Proteomes" id="UP000616885">
    <property type="component" value="Unassembled WGS sequence"/>
</dbReference>
<name>A0A8H7K1G6_BIOOC</name>
<organism evidence="4 5">
    <name type="scientific">Bionectria ochroleuca</name>
    <name type="common">Gliocladium roseum</name>
    <dbReference type="NCBI Taxonomy" id="29856"/>
    <lineage>
        <taxon>Eukaryota</taxon>
        <taxon>Fungi</taxon>
        <taxon>Dikarya</taxon>
        <taxon>Ascomycota</taxon>
        <taxon>Pezizomycotina</taxon>
        <taxon>Sordariomycetes</taxon>
        <taxon>Hypocreomycetidae</taxon>
        <taxon>Hypocreales</taxon>
        <taxon>Bionectriaceae</taxon>
        <taxon>Clonostachys</taxon>
    </lineage>
</organism>
<protein>
    <recommendedName>
        <fullName evidence="1">ceramidase</fullName>
        <ecNumber evidence="1">3.5.1.23</ecNumber>
    </recommendedName>
</protein>
<evidence type="ECO:0000259" key="3">
    <source>
        <dbReference type="Pfam" id="PF15508"/>
    </source>
</evidence>
<feature type="compositionally biased region" description="Low complexity" evidence="2">
    <location>
        <begin position="121"/>
        <end position="133"/>
    </location>
</feature>
<evidence type="ECO:0000256" key="1">
    <source>
        <dbReference type="ARBA" id="ARBA00011891"/>
    </source>
</evidence>
<dbReference type="PANTHER" id="PTHR28583">
    <property type="entry name" value="ACID AMIDASE"/>
    <property type="match status" value="1"/>
</dbReference>
<dbReference type="GO" id="GO:0017040">
    <property type="term" value="F:N-acylsphingosine amidohydrolase activity"/>
    <property type="evidence" value="ECO:0007669"/>
    <property type="project" value="UniProtKB-EC"/>
</dbReference>
<evidence type="ECO:0000313" key="5">
    <source>
        <dbReference type="Proteomes" id="UP000616885"/>
    </source>
</evidence>
<feature type="region of interest" description="Disordered" evidence="2">
    <location>
        <begin position="232"/>
        <end position="263"/>
    </location>
</feature>
<dbReference type="AlphaFoldDB" id="A0A8H7K1G6"/>
<proteinExistence type="predicted"/>
<comment type="caution">
    <text evidence="4">The sequence shown here is derived from an EMBL/GenBank/DDBJ whole genome shotgun (WGS) entry which is preliminary data.</text>
</comment>
<reference evidence="4" key="1">
    <citation type="submission" date="2020-10" db="EMBL/GenBank/DDBJ databases">
        <title>High-Quality Genome Resource of Clonostachys rosea strain S41 by Oxford Nanopore Long-Read Sequencing.</title>
        <authorList>
            <person name="Wang H."/>
        </authorList>
    </citation>
    <scope>NUCLEOTIDE SEQUENCE</scope>
    <source>
        <strain evidence="4">S41</strain>
    </source>
</reference>
<dbReference type="InterPro" id="IPR029130">
    <property type="entry name" value="Acid_ceramidase_N"/>
</dbReference>
<dbReference type="PANTHER" id="PTHR28583:SF1">
    <property type="entry name" value="ACID CERAMIDASE"/>
    <property type="match status" value="1"/>
</dbReference>
<sequence length="420" mass="47388">MAEEGLEIPKFVVDLSLPPRQRYDHIVPHFQPKIDSCNLHELFDELLVELAGEKLGNWLKNISPALLRRVRGPEETEELVGISKASGISKHILVAFNVLLDLLLGCTSGGVRVAEEKSSPRTRSSSKSPSRQSRMIHFRTLDWGMDRLRNIVVELDFVRHRDGPVIATSLTYLGYVGVLTGVRKGLSMSLNFRPHHASSTWWDQAAFRYNQAMVVLGFRHSISSLLRQTLLGPPTQQQHKPPEKKEKRSKSTSPTGESHEFSEADVRSLLSKLTTSPSTSAYLIFCTPQKVYVVDKDNRRGPVRDSDTFLTAYNHDVADEKDPSQLKDAVAEIAQGPTIMGMDDIVACSLDRKCHLDELWRKSVDAFEKKNGESARAISMADVREFVRDPEIRNEETHYAIIMDPTDGKVLWRRVFEEGT</sequence>